<evidence type="ECO:0000313" key="4">
    <source>
        <dbReference type="EMBL" id="GAP90765.1"/>
    </source>
</evidence>
<feature type="region of interest" description="Disordered" evidence="1">
    <location>
        <begin position="546"/>
        <end position="674"/>
    </location>
</feature>
<evidence type="ECO:0000256" key="3">
    <source>
        <dbReference type="SAM" id="SignalP"/>
    </source>
</evidence>
<feature type="compositionally biased region" description="Low complexity" evidence="1">
    <location>
        <begin position="192"/>
        <end position="211"/>
    </location>
</feature>
<keyword evidence="2" id="KW-0812">Transmembrane</keyword>
<dbReference type="OrthoDB" id="5347452at2759"/>
<protein>
    <submittedName>
        <fullName evidence="4">Putative carcinoembryonic antigen-related cell adhesion molecule 3</fullName>
    </submittedName>
</protein>
<feature type="region of interest" description="Disordered" evidence="1">
    <location>
        <begin position="373"/>
        <end position="438"/>
    </location>
</feature>
<dbReference type="AlphaFoldDB" id="A0A1W2TQN0"/>
<feature type="compositionally biased region" description="Polar residues" evidence="1">
    <location>
        <begin position="394"/>
        <end position="436"/>
    </location>
</feature>
<feature type="region of interest" description="Disordered" evidence="1">
    <location>
        <begin position="450"/>
        <end position="497"/>
    </location>
</feature>
<feature type="region of interest" description="Disordered" evidence="1">
    <location>
        <begin position="192"/>
        <end position="253"/>
    </location>
</feature>
<feature type="compositionally biased region" description="Low complexity" evidence="1">
    <location>
        <begin position="458"/>
        <end position="490"/>
    </location>
</feature>
<evidence type="ECO:0000256" key="1">
    <source>
        <dbReference type="SAM" id="MobiDB-lite"/>
    </source>
</evidence>
<name>A0A1W2TQN0_ROSNE</name>
<keyword evidence="2" id="KW-0472">Membrane</keyword>
<evidence type="ECO:0000313" key="5">
    <source>
        <dbReference type="Proteomes" id="UP000054516"/>
    </source>
</evidence>
<dbReference type="STRING" id="77044.A0A1W2TQN0"/>
<keyword evidence="2" id="KW-1133">Transmembrane helix</keyword>
<feature type="compositionally biased region" description="Polar residues" evidence="1">
    <location>
        <begin position="546"/>
        <end position="562"/>
    </location>
</feature>
<feature type="region of interest" description="Disordered" evidence="1">
    <location>
        <begin position="290"/>
        <end position="335"/>
    </location>
</feature>
<feature type="compositionally biased region" description="Low complexity" evidence="1">
    <location>
        <begin position="228"/>
        <end position="253"/>
    </location>
</feature>
<feature type="signal peptide" evidence="3">
    <location>
        <begin position="1"/>
        <end position="15"/>
    </location>
</feature>
<organism evidence="4">
    <name type="scientific">Rosellinia necatrix</name>
    <name type="common">White root-rot fungus</name>
    <dbReference type="NCBI Taxonomy" id="77044"/>
    <lineage>
        <taxon>Eukaryota</taxon>
        <taxon>Fungi</taxon>
        <taxon>Dikarya</taxon>
        <taxon>Ascomycota</taxon>
        <taxon>Pezizomycotina</taxon>
        <taxon>Sordariomycetes</taxon>
        <taxon>Xylariomycetidae</taxon>
        <taxon>Xylariales</taxon>
        <taxon>Xylariaceae</taxon>
        <taxon>Rosellinia</taxon>
    </lineage>
</organism>
<dbReference type="OMA" id="QTHRTIV"/>
<feature type="compositionally biased region" description="Low complexity" evidence="1">
    <location>
        <begin position="373"/>
        <end position="393"/>
    </location>
</feature>
<gene>
    <name evidence="4" type="ORF">SAMD00023353_4700130</name>
</gene>
<keyword evidence="5" id="KW-1185">Reference proteome</keyword>
<accession>A0A1W2TQN0</accession>
<feature type="compositionally biased region" description="Polar residues" evidence="1">
    <location>
        <begin position="325"/>
        <end position="335"/>
    </location>
</feature>
<dbReference type="Proteomes" id="UP000054516">
    <property type="component" value="Unassembled WGS sequence"/>
</dbReference>
<keyword evidence="3" id="KW-0732">Signal</keyword>
<feature type="chain" id="PRO_5012370951" evidence="3">
    <location>
        <begin position="16"/>
        <end position="674"/>
    </location>
</feature>
<evidence type="ECO:0000256" key="2">
    <source>
        <dbReference type="SAM" id="Phobius"/>
    </source>
</evidence>
<sequence>MRLTVFLATASCVQGAWLRWSVNHDTVWAPQKTGDITESTQIGWTPIPTPAPGVRSDGRVVLDLLRRQTTKTDWTNSETCGWFSGISSSAMLCADGFTCATNSDHAVACASGTIKPFYTACLDYSAFQAGSCSNLNTATGCCQQEDEPACGTYLWTGAPARSMYRCFETASIVTILDVPQFVVDASLFSKTHTTPKPTTTTSPKTATGTDSASQPDKTGGGDNPSSETANPTINPTTNPTTNPTAGSSTSNTTNNTPAIVGGAVGGIAGLLLLLILLLCLRRKAKGKLGLGFTRNSKNKNKKEDKSSKAYHTTNLTTGDAAAKGRNSSGSETTSMIRMPPQQQPQQYFHTQEQHHYHPVAQMQPQLQPQQLNLQQHLHQQPQPQPQLAVAQQPSSMSYTVNEGANTTRVSHTSHTPQPSYSNSTSYTTMPQASSSHEAAPQIAIGGIIPISHRSGDTQQPAQPPAQQYYQQQPQQQPGQPQAQQYYQQPLQPQPGQPQLQQYYQVPAQLQPQFLQQQQPQPQQQQQAMPPQSQPVNHFHVYIAPPAQQSEQGGSNPTSQFSSPVPGAQTRGGTTPDALGLFIQQPQQQPQQQQQQQPGRTANASQDRGRGQEAARGRGSDDGDDDDDDNIPAYYGHSRDASATSSASRRDNRSPDADMDAEWLATRGPGYRQSM</sequence>
<proteinExistence type="predicted"/>
<feature type="compositionally biased region" description="Low complexity" evidence="1">
    <location>
        <begin position="583"/>
        <end position="597"/>
    </location>
</feature>
<reference evidence="4" key="1">
    <citation type="submission" date="2016-03" db="EMBL/GenBank/DDBJ databases">
        <title>Draft genome sequence of Rosellinia necatrix.</title>
        <authorList>
            <person name="Kanematsu S."/>
        </authorList>
    </citation>
    <scope>NUCLEOTIDE SEQUENCE [LARGE SCALE GENOMIC DNA]</scope>
    <source>
        <strain evidence="4">W97</strain>
    </source>
</reference>
<dbReference type="EMBL" id="DF977492">
    <property type="protein sequence ID" value="GAP90765.1"/>
    <property type="molecule type" value="Genomic_DNA"/>
</dbReference>
<feature type="compositionally biased region" description="Basic and acidic residues" evidence="1">
    <location>
        <begin position="606"/>
        <end position="620"/>
    </location>
</feature>
<feature type="transmembrane region" description="Helical" evidence="2">
    <location>
        <begin position="258"/>
        <end position="280"/>
    </location>
</feature>